<evidence type="ECO:0000256" key="2">
    <source>
        <dbReference type="ARBA" id="ARBA00022801"/>
    </source>
</evidence>
<dbReference type="Pfam" id="PF02126">
    <property type="entry name" value="PTE"/>
    <property type="match status" value="1"/>
</dbReference>
<comment type="similarity">
    <text evidence="3">Belongs to the metallo-dependent hydrolases superfamily. Phosphotriesterase family.</text>
</comment>
<keyword evidence="2" id="KW-0378">Hydrolase</keyword>
<organism evidence="4 5">
    <name type="scientific">Tectimicrobiota bacterium</name>
    <dbReference type="NCBI Taxonomy" id="2528274"/>
    <lineage>
        <taxon>Bacteria</taxon>
        <taxon>Pseudomonadati</taxon>
        <taxon>Nitrospinota/Tectimicrobiota group</taxon>
        <taxon>Candidatus Tectimicrobiota</taxon>
    </lineage>
</organism>
<accession>A0A932FVU7</accession>
<dbReference type="Gene3D" id="3.20.20.140">
    <property type="entry name" value="Metal-dependent hydrolases"/>
    <property type="match status" value="1"/>
</dbReference>
<dbReference type="GO" id="GO:0016787">
    <property type="term" value="F:hydrolase activity"/>
    <property type="evidence" value="ECO:0007669"/>
    <property type="project" value="UniProtKB-KW"/>
</dbReference>
<dbReference type="AlphaFoldDB" id="A0A932FVU7"/>
<reference evidence="4" key="1">
    <citation type="submission" date="2020-07" db="EMBL/GenBank/DDBJ databases">
        <title>Huge and variable diversity of episymbiotic CPR bacteria and DPANN archaea in groundwater ecosystems.</title>
        <authorList>
            <person name="He C.Y."/>
            <person name="Keren R."/>
            <person name="Whittaker M."/>
            <person name="Farag I.F."/>
            <person name="Doudna J."/>
            <person name="Cate J.H.D."/>
            <person name="Banfield J.F."/>
        </authorList>
    </citation>
    <scope>NUCLEOTIDE SEQUENCE</scope>
    <source>
        <strain evidence="4">NC_groundwater_672_Ag_B-0.1um_62_36</strain>
    </source>
</reference>
<dbReference type="EMBL" id="JACPRF010000058">
    <property type="protein sequence ID" value="MBI2875637.1"/>
    <property type="molecule type" value="Genomic_DNA"/>
</dbReference>
<dbReference type="InterPro" id="IPR032466">
    <property type="entry name" value="Metal_Hydrolase"/>
</dbReference>
<evidence type="ECO:0000313" key="5">
    <source>
        <dbReference type="Proteomes" id="UP000769766"/>
    </source>
</evidence>
<dbReference type="GO" id="GO:0008270">
    <property type="term" value="F:zinc ion binding"/>
    <property type="evidence" value="ECO:0007669"/>
    <property type="project" value="InterPro"/>
</dbReference>
<dbReference type="PANTHER" id="PTHR10819">
    <property type="entry name" value="PHOSPHOTRIESTERASE-RELATED"/>
    <property type="match status" value="1"/>
</dbReference>
<evidence type="ECO:0008006" key="6">
    <source>
        <dbReference type="Google" id="ProtNLM"/>
    </source>
</evidence>
<evidence type="ECO:0000313" key="4">
    <source>
        <dbReference type="EMBL" id="MBI2875637.1"/>
    </source>
</evidence>
<name>A0A932FVU7_UNCTE</name>
<dbReference type="PROSITE" id="PS51347">
    <property type="entry name" value="PHOSPHOTRIESTERASE_2"/>
    <property type="match status" value="1"/>
</dbReference>
<evidence type="ECO:0000256" key="3">
    <source>
        <dbReference type="PROSITE-ProRule" id="PRU00679"/>
    </source>
</evidence>
<dbReference type="SUPFAM" id="SSF51556">
    <property type="entry name" value="Metallo-dependent hydrolases"/>
    <property type="match status" value="1"/>
</dbReference>
<keyword evidence="1" id="KW-0479">Metal-binding</keyword>
<proteinExistence type="inferred from homology"/>
<dbReference type="InterPro" id="IPR001559">
    <property type="entry name" value="Phosphotriesterase"/>
</dbReference>
<gene>
    <name evidence="4" type="ORF">HYY20_02005</name>
</gene>
<sequence>MATLNTVLGPIDASQIGGTMSHVHLTINILCWHQVPDSGVLRGLSESKITLQNLGLVRRNAMLFKDNLVQDDLDLAIREAAEYRLAGGQTLICVDLPGMGRDPRAQQKIARATGLHIVASTGWYIQASHPPEIAGKSVEALADIMIQEITEGIGNTGIKAGNIGEIAMSGPQHQPFQPGEEKVLRASARAQRVTGASLTVHPNFPGDHWDTYIDILEKEGADLGRCYMSHLGLYPNAEVPKRLLKRGVGFVLYDQLGHEELFESAAGPGHGFSTDKEEVRVIMELLAAGYADRVLLCNEAAMKTTYKAYGGWGYSHVYENILPWLKSLGATDAQLHTMMVENPRRLHAVG</sequence>
<protein>
    <recommendedName>
        <fullName evidence="6">Phosphotriesterase-related protein</fullName>
    </recommendedName>
</protein>
<dbReference type="Proteomes" id="UP000769766">
    <property type="component" value="Unassembled WGS sequence"/>
</dbReference>
<comment type="caution">
    <text evidence="4">The sequence shown here is derived from an EMBL/GenBank/DDBJ whole genome shotgun (WGS) entry which is preliminary data.</text>
</comment>
<dbReference type="PANTHER" id="PTHR10819:SF3">
    <property type="entry name" value="PHOSPHOTRIESTERASE-RELATED PROTEIN"/>
    <property type="match status" value="1"/>
</dbReference>
<evidence type="ECO:0000256" key="1">
    <source>
        <dbReference type="ARBA" id="ARBA00022723"/>
    </source>
</evidence>
<comment type="caution">
    <text evidence="3">Lacks conserved residue(s) required for the propagation of feature annotation.</text>
</comment>